<protein>
    <submittedName>
        <fullName evidence="3">Uncharacterized protein</fullName>
    </submittedName>
</protein>
<proteinExistence type="predicted"/>
<name>A0A914WG82_9BILA</name>
<feature type="compositionally biased region" description="Low complexity" evidence="1">
    <location>
        <begin position="67"/>
        <end position="78"/>
    </location>
</feature>
<dbReference type="AlphaFoldDB" id="A0A914WG82"/>
<evidence type="ECO:0000313" key="2">
    <source>
        <dbReference type="Proteomes" id="UP000887566"/>
    </source>
</evidence>
<accession>A0A914WG82</accession>
<dbReference type="Proteomes" id="UP000887566">
    <property type="component" value="Unplaced"/>
</dbReference>
<keyword evidence="2" id="KW-1185">Reference proteome</keyword>
<evidence type="ECO:0000313" key="3">
    <source>
        <dbReference type="WBParaSite" id="PSAMB.scaffold4013size15994.g23238.t1"/>
    </source>
</evidence>
<evidence type="ECO:0000256" key="1">
    <source>
        <dbReference type="SAM" id="MobiDB-lite"/>
    </source>
</evidence>
<reference evidence="3" key="1">
    <citation type="submission" date="2022-11" db="UniProtKB">
        <authorList>
            <consortium name="WormBaseParasite"/>
        </authorList>
    </citation>
    <scope>IDENTIFICATION</scope>
</reference>
<organism evidence="2 3">
    <name type="scientific">Plectus sambesii</name>
    <dbReference type="NCBI Taxonomy" id="2011161"/>
    <lineage>
        <taxon>Eukaryota</taxon>
        <taxon>Metazoa</taxon>
        <taxon>Ecdysozoa</taxon>
        <taxon>Nematoda</taxon>
        <taxon>Chromadorea</taxon>
        <taxon>Plectida</taxon>
        <taxon>Plectina</taxon>
        <taxon>Plectoidea</taxon>
        <taxon>Plectidae</taxon>
        <taxon>Plectus</taxon>
    </lineage>
</organism>
<feature type="region of interest" description="Disordered" evidence="1">
    <location>
        <begin position="57"/>
        <end position="78"/>
    </location>
</feature>
<feature type="region of interest" description="Disordered" evidence="1">
    <location>
        <begin position="1"/>
        <end position="31"/>
    </location>
</feature>
<sequence length="111" mass="11478">MERGGQDANADAGAVLEPRNIGERTSQTQQAGASNYYSFTVTSMPVAIGCPSFIASTNGDGARSQPRRSTPPTTALPSSSSAVEAFASFARLTNRLVAGCCTVAAATTRWC</sequence>
<dbReference type="WBParaSite" id="PSAMB.scaffold4013size15994.g23238.t1">
    <property type="protein sequence ID" value="PSAMB.scaffold4013size15994.g23238.t1"/>
    <property type="gene ID" value="PSAMB.scaffold4013size15994.g23238"/>
</dbReference>